<dbReference type="PANTHER" id="PTHR14024">
    <property type="entry name" value="PERILIPIN"/>
    <property type="match status" value="1"/>
</dbReference>
<dbReference type="GO" id="GO:0019915">
    <property type="term" value="P:lipid storage"/>
    <property type="evidence" value="ECO:0007669"/>
    <property type="project" value="TreeGrafter"/>
</dbReference>
<reference evidence="1 2" key="1">
    <citation type="submission" date="2015-04" db="EMBL/GenBank/DDBJ databases">
        <authorList>
            <person name="Syromyatnikov M.Y."/>
            <person name="Popov V.N."/>
        </authorList>
    </citation>
    <scope>NUCLEOTIDE SEQUENCE [LARGE SCALE GENOMIC DNA]</scope>
</reference>
<dbReference type="Proteomes" id="UP000183832">
    <property type="component" value="Unassembled WGS sequence"/>
</dbReference>
<dbReference type="AlphaFoldDB" id="A0A1J1J9F8"/>
<proteinExistence type="predicted"/>
<evidence type="ECO:0000313" key="2">
    <source>
        <dbReference type="Proteomes" id="UP000183832"/>
    </source>
</evidence>
<dbReference type="GO" id="GO:0005811">
    <property type="term" value="C:lipid droplet"/>
    <property type="evidence" value="ECO:0007669"/>
    <property type="project" value="TreeGrafter"/>
</dbReference>
<evidence type="ECO:0000313" key="1">
    <source>
        <dbReference type="EMBL" id="CRL08158.1"/>
    </source>
</evidence>
<dbReference type="GO" id="GO:0005829">
    <property type="term" value="C:cytosol"/>
    <property type="evidence" value="ECO:0007669"/>
    <property type="project" value="TreeGrafter"/>
</dbReference>
<accession>A0A1J1J9F8</accession>
<gene>
    <name evidence="1" type="ORF">CLUMA_CG021216</name>
</gene>
<keyword evidence="2" id="KW-1185">Reference proteome</keyword>
<dbReference type="STRING" id="568069.A0A1J1J9F8"/>
<sequence>METVDKFASIPMVESGLKVGMIAYNRVKRTNQLTYWGLQTSENVILSLLESLRPIVKLVEKPLVKIDKIGLSVLERFEENMPNLYLPPQMIYWNTKEYVSDNFVQPVLKRANSFGDIVDGALDKADNALDKYLPDIENIKTDESEHTNEKGNHAVQTYRRGKKISKKLKHKLTSRTVAEVRALKNDVHVLIYAAEMIVKNPKLAIRKSKEIWNYLSLNEPENQKRPETLEELFVLLVRETSRKIVHLINFSVKLSSRVQNKTKSFVSEIVHQIFYFSDWILKTIHLDLHKISLTYEDTMEKLAIFFSGRLEAEKIEMSSQSRVYTRPSSINGLY</sequence>
<protein>
    <submittedName>
        <fullName evidence="1">CLUMA_CG021216, isoform A</fullName>
    </submittedName>
</protein>
<organism evidence="1 2">
    <name type="scientific">Clunio marinus</name>
    <dbReference type="NCBI Taxonomy" id="568069"/>
    <lineage>
        <taxon>Eukaryota</taxon>
        <taxon>Metazoa</taxon>
        <taxon>Ecdysozoa</taxon>
        <taxon>Arthropoda</taxon>
        <taxon>Hexapoda</taxon>
        <taxon>Insecta</taxon>
        <taxon>Pterygota</taxon>
        <taxon>Neoptera</taxon>
        <taxon>Endopterygota</taxon>
        <taxon>Diptera</taxon>
        <taxon>Nematocera</taxon>
        <taxon>Chironomoidea</taxon>
        <taxon>Chironomidae</taxon>
        <taxon>Clunio</taxon>
    </lineage>
</organism>
<dbReference type="OrthoDB" id="376826at2759"/>
<name>A0A1J1J9F8_9DIPT</name>
<dbReference type="PANTHER" id="PTHR14024:SF49">
    <property type="entry name" value="LIPID STORAGE DROPLETS SURFACE-BINDING PROTEIN 1"/>
    <property type="match status" value="1"/>
</dbReference>
<dbReference type="GO" id="GO:0010890">
    <property type="term" value="P:positive regulation of triglyceride storage"/>
    <property type="evidence" value="ECO:0007669"/>
    <property type="project" value="TreeGrafter"/>
</dbReference>
<dbReference type="EMBL" id="CVRI01000074">
    <property type="protein sequence ID" value="CRL08158.1"/>
    <property type="molecule type" value="Genomic_DNA"/>
</dbReference>